<evidence type="ECO:0000256" key="1">
    <source>
        <dbReference type="SAM" id="MobiDB-lite"/>
    </source>
</evidence>
<feature type="region of interest" description="Disordered" evidence="1">
    <location>
        <begin position="101"/>
        <end position="133"/>
    </location>
</feature>
<dbReference type="PROSITE" id="PS51698">
    <property type="entry name" value="U_BOX"/>
    <property type="match status" value="1"/>
</dbReference>
<evidence type="ECO:0000313" key="3">
    <source>
        <dbReference type="EMBL" id="GAQ77755.1"/>
    </source>
</evidence>
<dbReference type="Pfam" id="PF04564">
    <property type="entry name" value="U-box"/>
    <property type="match status" value="1"/>
</dbReference>
<sequence length="133" mass="14367">MAPIQIDPVGAFVDSLGDDVPSELQCGITGELFVDPVVNARGHTYERSAIEPWLITHQTDPLTREALPNRDLAPNWTVRHSLESFRARVLLIAPDAAAWMPPPPPPVTGGAAAALRPLPPDRGLRHRDPPGPP</sequence>
<dbReference type="InterPro" id="IPR003613">
    <property type="entry name" value="Ubox_domain"/>
</dbReference>
<proteinExistence type="predicted"/>
<organism evidence="3 4">
    <name type="scientific">Klebsormidium nitens</name>
    <name type="common">Green alga</name>
    <name type="synonym">Ulothrix nitens</name>
    <dbReference type="NCBI Taxonomy" id="105231"/>
    <lineage>
        <taxon>Eukaryota</taxon>
        <taxon>Viridiplantae</taxon>
        <taxon>Streptophyta</taxon>
        <taxon>Klebsormidiophyceae</taxon>
        <taxon>Klebsormidiales</taxon>
        <taxon>Klebsormidiaceae</taxon>
        <taxon>Klebsormidium</taxon>
    </lineage>
</organism>
<gene>
    <name evidence="3" type="ORF">KFL_000030330</name>
</gene>
<feature type="compositionally biased region" description="Basic and acidic residues" evidence="1">
    <location>
        <begin position="122"/>
        <end position="133"/>
    </location>
</feature>
<accession>A0A1Y1HH36</accession>
<dbReference type="PANTHER" id="PTHR46573">
    <property type="entry name" value="WD REPEAT, SAM AND U-BOX DOMAIN-CONTAINING PROTEIN 1"/>
    <property type="match status" value="1"/>
</dbReference>
<dbReference type="Proteomes" id="UP000054558">
    <property type="component" value="Unassembled WGS sequence"/>
</dbReference>
<reference evidence="3 4" key="1">
    <citation type="journal article" date="2014" name="Nat. Commun.">
        <title>Klebsormidium flaccidum genome reveals primary factors for plant terrestrial adaptation.</title>
        <authorList>
            <person name="Hori K."/>
            <person name="Maruyama F."/>
            <person name="Fujisawa T."/>
            <person name="Togashi T."/>
            <person name="Yamamoto N."/>
            <person name="Seo M."/>
            <person name="Sato S."/>
            <person name="Yamada T."/>
            <person name="Mori H."/>
            <person name="Tajima N."/>
            <person name="Moriyama T."/>
            <person name="Ikeuchi M."/>
            <person name="Watanabe M."/>
            <person name="Wada H."/>
            <person name="Kobayashi K."/>
            <person name="Saito M."/>
            <person name="Masuda T."/>
            <person name="Sasaki-Sekimoto Y."/>
            <person name="Mashiguchi K."/>
            <person name="Awai K."/>
            <person name="Shimojima M."/>
            <person name="Masuda S."/>
            <person name="Iwai M."/>
            <person name="Nobusawa T."/>
            <person name="Narise T."/>
            <person name="Kondo S."/>
            <person name="Saito H."/>
            <person name="Sato R."/>
            <person name="Murakawa M."/>
            <person name="Ihara Y."/>
            <person name="Oshima-Yamada Y."/>
            <person name="Ohtaka K."/>
            <person name="Satoh M."/>
            <person name="Sonobe K."/>
            <person name="Ishii M."/>
            <person name="Ohtani R."/>
            <person name="Kanamori-Sato M."/>
            <person name="Honoki R."/>
            <person name="Miyazaki D."/>
            <person name="Mochizuki H."/>
            <person name="Umetsu J."/>
            <person name="Higashi K."/>
            <person name="Shibata D."/>
            <person name="Kamiya Y."/>
            <person name="Sato N."/>
            <person name="Nakamura Y."/>
            <person name="Tabata S."/>
            <person name="Ida S."/>
            <person name="Kurokawa K."/>
            <person name="Ohta H."/>
        </authorList>
    </citation>
    <scope>NUCLEOTIDE SEQUENCE [LARGE SCALE GENOMIC DNA]</scope>
    <source>
        <strain evidence="3 4">NIES-2285</strain>
    </source>
</reference>
<dbReference type="SUPFAM" id="SSF57850">
    <property type="entry name" value="RING/U-box"/>
    <property type="match status" value="1"/>
</dbReference>
<evidence type="ECO:0000259" key="2">
    <source>
        <dbReference type="PROSITE" id="PS51698"/>
    </source>
</evidence>
<dbReference type="Gene3D" id="3.30.40.10">
    <property type="entry name" value="Zinc/RING finger domain, C3HC4 (zinc finger)"/>
    <property type="match status" value="1"/>
</dbReference>
<dbReference type="InterPro" id="IPR052085">
    <property type="entry name" value="WD-SAM-U-box"/>
</dbReference>
<dbReference type="CDD" id="cd16655">
    <property type="entry name" value="RING-Ubox_WDSUB1-like"/>
    <property type="match status" value="1"/>
</dbReference>
<evidence type="ECO:0000313" key="4">
    <source>
        <dbReference type="Proteomes" id="UP000054558"/>
    </source>
</evidence>
<dbReference type="EMBL" id="DF236952">
    <property type="protein sequence ID" value="GAQ77755.1"/>
    <property type="molecule type" value="Genomic_DNA"/>
</dbReference>
<name>A0A1Y1HH36_KLENI</name>
<keyword evidence="4" id="KW-1185">Reference proteome</keyword>
<feature type="domain" description="U-box" evidence="2">
    <location>
        <begin position="19"/>
        <end position="92"/>
    </location>
</feature>
<dbReference type="InterPro" id="IPR013083">
    <property type="entry name" value="Znf_RING/FYVE/PHD"/>
</dbReference>
<dbReference type="SMART" id="SM00504">
    <property type="entry name" value="Ubox"/>
    <property type="match status" value="1"/>
</dbReference>
<dbReference type="AlphaFoldDB" id="A0A1Y1HH36"/>
<dbReference type="GO" id="GO:0004842">
    <property type="term" value="F:ubiquitin-protein transferase activity"/>
    <property type="evidence" value="ECO:0007669"/>
    <property type="project" value="InterPro"/>
</dbReference>
<protein>
    <submittedName>
        <fullName evidence="3">U box domain containing protein</fullName>
    </submittedName>
</protein>
<feature type="non-terminal residue" evidence="3">
    <location>
        <position position="133"/>
    </location>
</feature>
<dbReference type="GO" id="GO:0016567">
    <property type="term" value="P:protein ubiquitination"/>
    <property type="evidence" value="ECO:0007669"/>
    <property type="project" value="UniProtKB-UniPathway"/>
</dbReference>
<dbReference type="UniPathway" id="UPA00143"/>
<dbReference type="PANTHER" id="PTHR46573:SF1">
    <property type="entry name" value="WD REPEAT, SAM AND U-BOX DOMAIN-CONTAINING PROTEIN 1"/>
    <property type="match status" value="1"/>
</dbReference>